<dbReference type="HOGENOM" id="CLU_3383578_0_0_9"/>
<evidence type="ECO:0000313" key="3">
    <source>
        <dbReference type="Proteomes" id="UP000008178"/>
    </source>
</evidence>
<dbReference type="STRING" id="585394.RHOM_04275"/>
<evidence type="ECO:0000256" key="1">
    <source>
        <dbReference type="SAM" id="MobiDB-lite"/>
    </source>
</evidence>
<dbReference type="AlphaFoldDB" id="G2T0Y3"/>
<feature type="region of interest" description="Disordered" evidence="1">
    <location>
        <begin position="1"/>
        <end position="33"/>
    </location>
</feature>
<evidence type="ECO:0000313" key="2">
    <source>
        <dbReference type="EMBL" id="AEN95977.1"/>
    </source>
</evidence>
<dbReference type="KEGG" id="rho:RHOM_04275"/>
<sequence>MKRHRTGNAPEADEERSPSTEEKKIVIPEKSRL</sequence>
<gene>
    <name evidence="2" type="ordered locus">RHOM_04275</name>
</gene>
<dbReference type="Proteomes" id="UP000008178">
    <property type="component" value="Chromosome"/>
</dbReference>
<keyword evidence="3" id="KW-1185">Reference proteome</keyword>
<name>G2T0Y3_ROSHA</name>
<feature type="compositionally biased region" description="Basic and acidic residues" evidence="1">
    <location>
        <begin position="15"/>
        <end position="33"/>
    </location>
</feature>
<protein>
    <submittedName>
        <fullName evidence="2">Uncharacterized protein</fullName>
    </submittedName>
</protein>
<accession>G2T0Y3</accession>
<organism evidence="2 3">
    <name type="scientific">Roseburia hominis (strain DSM 16839 / JCM 17582 / NCIMB 14029 / A2-183)</name>
    <dbReference type="NCBI Taxonomy" id="585394"/>
    <lineage>
        <taxon>Bacteria</taxon>
        <taxon>Bacillati</taxon>
        <taxon>Bacillota</taxon>
        <taxon>Clostridia</taxon>
        <taxon>Lachnospirales</taxon>
        <taxon>Lachnospiraceae</taxon>
        <taxon>Roseburia</taxon>
    </lineage>
</organism>
<dbReference type="EMBL" id="CP003040">
    <property type="protein sequence ID" value="AEN95977.1"/>
    <property type="molecule type" value="Genomic_DNA"/>
</dbReference>
<reference evidence="2 3" key="1">
    <citation type="journal article" date="2015" name="Genome Announc.">
        <title>Complete genome sequence of the human gut symbiont Roseburia hominis.</title>
        <authorList>
            <person name="Travis A.J."/>
            <person name="Kelly D."/>
            <person name="Flint H.J."/>
            <person name="Aminov R.I."/>
        </authorList>
    </citation>
    <scope>NUCLEOTIDE SEQUENCE [LARGE SCALE GENOMIC DNA]</scope>
    <source>
        <strain evidence="3">DSM 16839 / JCM 17582 / NCIMB 14029 / A2-183</strain>
    </source>
</reference>
<proteinExistence type="predicted"/>